<name>A0A7C4JJ24_9CREN</name>
<dbReference type="EMBL" id="DTBD01000022">
    <property type="protein sequence ID" value="HGQ64174.1"/>
    <property type="molecule type" value="Genomic_DNA"/>
</dbReference>
<gene>
    <name evidence="2" type="ORF">ENU08_02910</name>
    <name evidence="1" type="ORF">ENU41_06145</name>
</gene>
<organism evidence="2">
    <name type="scientific">Ignisphaera aggregans</name>
    <dbReference type="NCBI Taxonomy" id="334771"/>
    <lineage>
        <taxon>Archaea</taxon>
        <taxon>Thermoproteota</taxon>
        <taxon>Thermoprotei</taxon>
        <taxon>Desulfurococcales</taxon>
        <taxon>Desulfurococcaceae</taxon>
        <taxon>Ignisphaera</taxon>
    </lineage>
</organism>
<protein>
    <submittedName>
        <fullName evidence="2">Uncharacterized protein</fullName>
    </submittedName>
</protein>
<evidence type="ECO:0000313" key="2">
    <source>
        <dbReference type="EMBL" id="HGQ64174.1"/>
    </source>
</evidence>
<dbReference type="EMBL" id="DTCK01000039">
    <property type="protein sequence ID" value="HGQ36240.1"/>
    <property type="molecule type" value="Genomic_DNA"/>
</dbReference>
<comment type="caution">
    <text evidence="2">The sequence shown here is derived from an EMBL/GenBank/DDBJ whole genome shotgun (WGS) entry which is preliminary data.</text>
</comment>
<evidence type="ECO:0000313" key="1">
    <source>
        <dbReference type="EMBL" id="HGQ36240.1"/>
    </source>
</evidence>
<proteinExistence type="predicted"/>
<accession>A0A7C4JJ24</accession>
<dbReference type="AlphaFoldDB" id="A0A7C4JJ24"/>
<sequence>MKYVSNVLSLSRKYLLKPYSLDDVCYSLYSAFKDKATSIAYEKPNCSHMFIVGSNYEVRVFIGSLREVQLNLLVDVGGAISSKIVAFAQSMFYNLDRILSKFCEAESDIHILFRSTFRCERTAIDDIEKKLSYLGVAVFSRELHTVSDIMLSVIRGRFVGRNLKRYDITVTFIENEGAELSVSVETDANIKKPLEQIIEVQDILFSLIETFITNNNHKASTKYK</sequence>
<reference evidence="2" key="1">
    <citation type="journal article" date="2020" name="mSystems">
        <title>Genome- and Community-Level Interaction Insights into Carbon Utilization and Element Cycling Functions of Hydrothermarchaeota in Hydrothermal Sediment.</title>
        <authorList>
            <person name="Zhou Z."/>
            <person name="Liu Y."/>
            <person name="Xu W."/>
            <person name="Pan J."/>
            <person name="Luo Z.H."/>
            <person name="Li M."/>
        </authorList>
    </citation>
    <scope>NUCLEOTIDE SEQUENCE [LARGE SCALE GENOMIC DNA]</scope>
    <source>
        <strain evidence="2">SpSt-637</strain>
        <strain evidence="1">SpSt-667</strain>
    </source>
</reference>